<accession>A0A1G2E1Y7</accession>
<dbReference type="AlphaFoldDB" id="A0A1G2E1Y7"/>
<sequence>MEQQHVANHSNARNVSQVKHDPTQDFDFNLGTAAKAGDFASWARLFARTWNTFNLPSQQLYELVQRCPTSFHDSDRDLRLELLERYRDELLSILRNDNIISKVRKFMTLLQLANFVGRAQYLSARALTIAAFHEANAALPNEVKERIAACEKWNERNGRYTEAELLQAGYTVSEEDSHRKIFLNPLSRESLTVYAKDELSEEDRAKIRALRDSKREARRQERSKNPNKGTSTPKAEKVSKKKK</sequence>
<proteinExistence type="predicted"/>
<feature type="region of interest" description="Disordered" evidence="1">
    <location>
        <begin position="206"/>
        <end position="243"/>
    </location>
</feature>
<organism evidence="2 3">
    <name type="scientific">Candidatus Lloydbacteria bacterium RIFOXYC12_FULL_46_25</name>
    <dbReference type="NCBI Taxonomy" id="1798670"/>
    <lineage>
        <taxon>Bacteria</taxon>
        <taxon>Candidatus Lloydiibacteriota</taxon>
    </lineage>
</organism>
<evidence type="ECO:0000313" key="2">
    <source>
        <dbReference type="EMBL" id="OGZ19168.1"/>
    </source>
</evidence>
<protein>
    <submittedName>
        <fullName evidence="2">Uncharacterized protein</fullName>
    </submittedName>
</protein>
<evidence type="ECO:0000313" key="3">
    <source>
        <dbReference type="Proteomes" id="UP000178106"/>
    </source>
</evidence>
<dbReference type="EMBL" id="MHLU01000065">
    <property type="protein sequence ID" value="OGZ19168.1"/>
    <property type="molecule type" value="Genomic_DNA"/>
</dbReference>
<gene>
    <name evidence="2" type="ORF">A2494_03545</name>
</gene>
<reference evidence="2 3" key="1">
    <citation type="journal article" date="2016" name="Nat. Commun.">
        <title>Thousands of microbial genomes shed light on interconnected biogeochemical processes in an aquifer system.</title>
        <authorList>
            <person name="Anantharaman K."/>
            <person name="Brown C.T."/>
            <person name="Hug L.A."/>
            <person name="Sharon I."/>
            <person name="Castelle C.J."/>
            <person name="Probst A.J."/>
            <person name="Thomas B.C."/>
            <person name="Singh A."/>
            <person name="Wilkins M.J."/>
            <person name="Karaoz U."/>
            <person name="Brodie E.L."/>
            <person name="Williams K.H."/>
            <person name="Hubbard S.S."/>
            <person name="Banfield J.F."/>
        </authorList>
    </citation>
    <scope>NUCLEOTIDE SEQUENCE [LARGE SCALE GENOMIC DNA]</scope>
</reference>
<name>A0A1G2E1Y7_9BACT</name>
<comment type="caution">
    <text evidence="2">The sequence shown here is derived from an EMBL/GenBank/DDBJ whole genome shotgun (WGS) entry which is preliminary data.</text>
</comment>
<feature type="compositionally biased region" description="Basic and acidic residues" evidence="1">
    <location>
        <begin position="234"/>
        <end position="243"/>
    </location>
</feature>
<evidence type="ECO:0000256" key="1">
    <source>
        <dbReference type="SAM" id="MobiDB-lite"/>
    </source>
</evidence>
<dbReference type="Proteomes" id="UP000178106">
    <property type="component" value="Unassembled WGS sequence"/>
</dbReference>
<feature type="compositionally biased region" description="Basic and acidic residues" evidence="1">
    <location>
        <begin position="206"/>
        <end position="224"/>
    </location>
</feature>